<dbReference type="AlphaFoldDB" id="A0A6N9T5U6"/>
<evidence type="ECO:0000313" key="7">
    <source>
        <dbReference type="EMBL" id="NDW06767.1"/>
    </source>
</evidence>
<evidence type="ECO:0000313" key="8">
    <source>
        <dbReference type="Proteomes" id="UP000469011"/>
    </source>
</evidence>
<dbReference type="InterPro" id="IPR050705">
    <property type="entry name" value="Cytochrome_P450_3A"/>
</dbReference>
<dbReference type="PRINTS" id="PR00463">
    <property type="entry name" value="EP450I"/>
</dbReference>
<comment type="caution">
    <text evidence="7">The sequence shown here is derived from an EMBL/GenBank/DDBJ whole genome shotgun (WGS) entry which is preliminary data.</text>
</comment>
<keyword evidence="3 6" id="KW-0479">Metal-binding</keyword>
<organism evidence="7 8">
    <name type="scientific">Jiella pacifica</name>
    <dbReference type="NCBI Taxonomy" id="2696469"/>
    <lineage>
        <taxon>Bacteria</taxon>
        <taxon>Pseudomonadati</taxon>
        <taxon>Pseudomonadota</taxon>
        <taxon>Alphaproteobacteria</taxon>
        <taxon>Hyphomicrobiales</taxon>
        <taxon>Aurantimonadaceae</taxon>
        <taxon>Jiella</taxon>
    </lineage>
</organism>
<accession>A0A6N9T5U6</accession>
<keyword evidence="5 6" id="KW-0408">Iron</keyword>
<keyword evidence="8" id="KW-1185">Reference proteome</keyword>
<protein>
    <submittedName>
        <fullName evidence="7">Cytochrome P450</fullName>
    </submittedName>
</protein>
<sequence length="426" mass="49068">MPEVPRTRMPDATLALINDPYRFISKRCREYGSDLFETRLMLQRATCMTGPEAARLFYDESRFIRRGAMVGRIQKTLLGKGGVQGLDDEAHRHRKQMFMSLMSPERIASLIARTAEEWDACARTWSLKGEVVLYDELHVLLTRAACAWAGVPLAEPEVEQRTREITALFDYAGSAGPKHWWARLARKRSNRWIESIIGDIRDARIHPPEQSAAHVIAWHRDLEGELLTPHVAAVELLNVIRPIVAVGVYITFAAHALHRHPECRRKLQADDNASYTESFVQEVRRFYPFFPAVAARVRREFEWNGYPFPKGRRVLLDLYGTDRDARSWESPEAFQPERFRDWDRSPFSFIPQGGGEFHVHHRCPGEWITIELMKLASKTLSRRIRYDVPEQNLRIDYSRLPALPRSRFIISNVRPDLTGGPAASLS</sequence>
<dbReference type="Proteomes" id="UP000469011">
    <property type="component" value="Unassembled WGS sequence"/>
</dbReference>
<dbReference type="GO" id="GO:0004497">
    <property type="term" value="F:monooxygenase activity"/>
    <property type="evidence" value="ECO:0007669"/>
    <property type="project" value="InterPro"/>
</dbReference>
<dbReference type="InterPro" id="IPR002401">
    <property type="entry name" value="Cyt_P450_E_grp-I"/>
</dbReference>
<dbReference type="EMBL" id="JAAAMG010000020">
    <property type="protein sequence ID" value="NDW06767.1"/>
    <property type="molecule type" value="Genomic_DNA"/>
</dbReference>
<dbReference type="Gene3D" id="1.10.630.10">
    <property type="entry name" value="Cytochrome P450"/>
    <property type="match status" value="1"/>
</dbReference>
<reference evidence="7 8" key="1">
    <citation type="submission" date="2020-01" db="EMBL/GenBank/DDBJ databases">
        <title>Jiella pacifica sp. nov.</title>
        <authorList>
            <person name="Xue Z."/>
            <person name="Zhu S."/>
            <person name="Chen J."/>
            <person name="Yang J."/>
        </authorList>
    </citation>
    <scope>NUCLEOTIDE SEQUENCE [LARGE SCALE GENOMIC DNA]</scope>
    <source>
        <strain evidence="7 8">40Bstr34</strain>
    </source>
</reference>
<dbReference type="PANTHER" id="PTHR24302:SF15">
    <property type="entry name" value="FATTY-ACID PEROXYGENASE"/>
    <property type="match status" value="1"/>
</dbReference>
<dbReference type="GO" id="GO:0005506">
    <property type="term" value="F:iron ion binding"/>
    <property type="evidence" value="ECO:0007669"/>
    <property type="project" value="InterPro"/>
</dbReference>
<dbReference type="PANTHER" id="PTHR24302">
    <property type="entry name" value="CYTOCHROME P450 FAMILY 3"/>
    <property type="match status" value="1"/>
</dbReference>
<evidence type="ECO:0000256" key="2">
    <source>
        <dbReference type="ARBA" id="ARBA00022617"/>
    </source>
</evidence>
<dbReference type="RefSeq" id="WP_163465248.1">
    <property type="nucleotide sequence ID" value="NZ_JAAAMG010000020.1"/>
</dbReference>
<evidence type="ECO:0000256" key="6">
    <source>
        <dbReference type="PIRSR" id="PIRSR602401-1"/>
    </source>
</evidence>
<gene>
    <name evidence="7" type="ORF">GTK09_20320</name>
</gene>
<evidence type="ECO:0000256" key="5">
    <source>
        <dbReference type="ARBA" id="ARBA00023004"/>
    </source>
</evidence>
<feature type="binding site" description="axial binding residue" evidence="6">
    <location>
        <position position="363"/>
    </location>
    <ligand>
        <name>heme</name>
        <dbReference type="ChEBI" id="CHEBI:30413"/>
    </ligand>
    <ligandPart>
        <name>Fe</name>
        <dbReference type="ChEBI" id="CHEBI:18248"/>
    </ligandPart>
</feature>
<comment type="cofactor">
    <cofactor evidence="6">
        <name>heme</name>
        <dbReference type="ChEBI" id="CHEBI:30413"/>
    </cofactor>
</comment>
<dbReference type="Pfam" id="PF00067">
    <property type="entry name" value="p450"/>
    <property type="match status" value="1"/>
</dbReference>
<dbReference type="GO" id="GO:0020037">
    <property type="term" value="F:heme binding"/>
    <property type="evidence" value="ECO:0007669"/>
    <property type="project" value="InterPro"/>
</dbReference>
<dbReference type="CDD" id="cd11067">
    <property type="entry name" value="CYP152"/>
    <property type="match status" value="1"/>
</dbReference>
<dbReference type="InterPro" id="IPR001128">
    <property type="entry name" value="Cyt_P450"/>
</dbReference>
<dbReference type="InterPro" id="IPR036396">
    <property type="entry name" value="Cyt_P450_sf"/>
</dbReference>
<keyword evidence="4" id="KW-0560">Oxidoreductase</keyword>
<dbReference type="SUPFAM" id="SSF48264">
    <property type="entry name" value="Cytochrome P450"/>
    <property type="match status" value="1"/>
</dbReference>
<evidence type="ECO:0000256" key="4">
    <source>
        <dbReference type="ARBA" id="ARBA00023002"/>
    </source>
</evidence>
<evidence type="ECO:0000256" key="1">
    <source>
        <dbReference type="ARBA" id="ARBA00010617"/>
    </source>
</evidence>
<name>A0A6N9T5U6_9HYPH</name>
<keyword evidence="2 6" id="KW-0349">Heme</keyword>
<comment type="similarity">
    <text evidence="1">Belongs to the cytochrome P450 family.</text>
</comment>
<dbReference type="GO" id="GO:0016705">
    <property type="term" value="F:oxidoreductase activity, acting on paired donors, with incorporation or reduction of molecular oxygen"/>
    <property type="evidence" value="ECO:0007669"/>
    <property type="project" value="InterPro"/>
</dbReference>
<proteinExistence type="inferred from homology"/>
<evidence type="ECO:0000256" key="3">
    <source>
        <dbReference type="ARBA" id="ARBA00022723"/>
    </source>
</evidence>